<feature type="region of interest" description="Disordered" evidence="1">
    <location>
        <begin position="300"/>
        <end position="376"/>
    </location>
</feature>
<dbReference type="PANTHER" id="PTHR38117">
    <property type="entry name" value="NACHT AND WD40 DOMAIN PROTEIN"/>
    <property type="match status" value="1"/>
</dbReference>
<dbReference type="InterPro" id="IPR055481">
    <property type="entry name" value="DUF7053"/>
</dbReference>
<dbReference type="PANTHER" id="PTHR38117:SF2">
    <property type="entry name" value="NACHT AND WD40 DOMAIN PROTEIN"/>
    <property type="match status" value="1"/>
</dbReference>
<comment type="caution">
    <text evidence="3">The sequence shown here is derived from an EMBL/GenBank/DDBJ whole genome shotgun (WGS) entry which is preliminary data.</text>
</comment>
<feature type="region of interest" description="Disordered" evidence="1">
    <location>
        <begin position="194"/>
        <end position="240"/>
    </location>
</feature>
<organism evidence="3 4">
    <name type="scientific">Cladobotryum mycophilum</name>
    <dbReference type="NCBI Taxonomy" id="491253"/>
    <lineage>
        <taxon>Eukaryota</taxon>
        <taxon>Fungi</taxon>
        <taxon>Dikarya</taxon>
        <taxon>Ascomycota</taxon>
        <taxon>Pezizomycotina</taxon>
        <taxon>Sordariomycetes</taxon>
        <taxon>Hypocreomycetidae</taxon>
        <taxon>Hypocreales</taxon>
        <taxon>Hypocreaceae</taxon>
        <taxon>Cladobotryum</taxon>
    </lineage>
</organism>
<evidence type="ECO:0000313" key="3">
    <source>
        <dbReference type="EMBL" id="KAK5993035.1"/>
    </source>
</evidence>
<dbReference type="Pfam" id="PF23155">
    <property type="entry name" value="DUF7053"/>
    <property type="match status" value="1"/>
</dbReference>
<name>A0ABR0SMQ8_9HYPO</name>
<evidence type="ECO:0000256" key="1">
    <source>
        <dbReference type="SAM" id="MobiDB-lite"/>
    </source>
</evidence>
<evidence type="ECO:0000313" key="4">
    <source>
        <dbReference type="Proteomes" id="UP001338125"/>
    </source>
</evidence>
<dbReference type="Proteomes" id="UP001338125">
    <property type="component" value="Unassembled WGS sequence"/>
</dbReference>
<dbReference type="EMBL" id="JAVFKD010000012">
    <property type="protein sequence ID" value="KAK5993035.1"/>
    <property type="molecule type" value="Genomic_DNA"/>
</dbReference>
<sequence length="376" mass="41476">MLRKKEAFTVVTPIPGFIPRQLAIDILHSHSEVIGVNPLVLGHKPITAPRNAAADEFYSTWYEIEERIQYIPGAGKFGSGKISFNGCFHNMPWGLQTHIYAPMNIDLRNTYRISGNQPGIEPPEHREIGLESLGAPSDGLYLREDIEFKCNITMVSFVKAQLKAASKEMVHRIIKKAELLDAGVLKAMMEDGKLRTVNPNDRSAASQDRASKMAEAQQAQQGHPYLTPMSPQLANAAHLPPSYSPTYPMYAQPLQVPTSPSPQMYHHQNPYYLQQGGYAPPPVPPKEQIVAMELPGDYMYYHQQQPSPGRTSSGQPSPGFPNSNRSSVNADPRLSQQLSPGMVDPHRMSGNSMVSNGATGGYPGFVNELAAHQEHK</sequence>
<feature type="compositionally biased region" description="Polar residues" evidence="1">
    <location>
        <begin position="302"/>
        <end position="339"/>
    </location>
</feature>
<reference evidence="3 4" key="1">
    <citation type="submission" date="2024-01" db="EMBL/GenBank/DDBJ databases">
        <title>Complete genome of Cladobotryum mycophilum ATHUM6906.</title>
        <authorList>
            <person name="Christinaki A.C."/>
            <person name="Myridakis A.I."/>
            <person name="Kouvelis V.N."/>
        </authorList>
    </citation>
    <scope>NUCLEOTIDE SEQUENCE [LARGE SCALE GENOMIC DNA]</scope>
    <source>
        <strain evidence="3 4">ATHUM6906</strain>
    </source>
</reference>
<keyword evidence="4" id="KW-1185">Reference proteome</keyword>
<feature type="domain" description="DUF7053" evidence="2">
    <location>
        <begin position="3"/>
        <end position="178"/>
    </location>
</feature>
<proteinExistence type="predicted"/>
<gene>
    <name evidence="3" type="ORF">PT974_06462</name>
</gene>
<protein>
    <recommendedName>
        <fullName evidence="2">DUF7053 domain-containing protein</fullName>
    </recommendedName>
</protein>
<evidence type="ECO:0000259" key="2">
    <source>
        <dbReference type="Pfam" id="PF23155"/>
    </source>
</evidence>
<accession>A0ABR0SMQ8</accession>
<feature type="compositionally biased region" description="Polar residues" evidence="1">
    <location>
        <begin position="197"/>
        <end position="208"/>
    </location>
</feature>